<dbReference type="AlphaFoldDB" id="A0A8S9IP10"/>
<evidence type="ECO:0000313" key="1">
    <source>
        <dbReference type="EMBL" id="KAF2571574.1"/>
    </source>
</evidence>
<accession>A0A8S9IP10</accession>
<reference evidence="1" key="1">
    <citation type="submission" date="2019-12" db="EMBL/GenBank/DDBJ databases">
        <title>Genome sequencing and annotation of Brassica cretica.</title>
        <authorList>
            <person name="Studholme D.J."/>
            <person name="Sarris P.F."/>
        </authorList>
    </citation>
    <scope>NUCLEOTIDE SEQUENCE</scope>
    <source>
        <strain evidence="1">PFS-102/07</strain>
        <tissue evidence="1">Leaf</tissue>
    </source>
</reference>
<organism evidence="1">
    <name type="scientific">Brassica cretica</name>
    <name type="common">Mustard</name>
    <dbReference type="NCBI Taxonomy" id="69181"/>
    <lineage>
        <taxon>Eukaryota</taxon>
        <taxon>Viridiplantae</taxon>
        <taxon>Streptophyta</taxon>
        <taxon>Embryophyta</taxon>
        <taxon>Tracheophyta</taxon>
        <taxon>Spermatophyta</taxon>
        <taxon>Magnoliopsida</taxon>
        <taxon>eudicotyledons</taxon>
        <taxon>Gunneridae</taxon>
        <taxon>Pentapetalae</taxon>
        <taxon>rosids</taxon>
        <taxon>malvids</taxon>
        <taxon>Brassicales</taxon>
        <taxon>Brassicaceae</taxon>
        <taxon>Brassiceae</taxon>
        <taxon>Brassica</taxon>
    </lineage>
</organism>
<name>A0A8S9IP10_BRACR</name>
<comment type="caution">
    <text evidence="1">The sequence shown here is derived from an EMBL/GenBank/DDBJ whole genome shotgun (WGS) entry which is preliminary data.</text>
</comment>
<dbReference type="EMBL" id="QGKY02001015">
    <property type="protein sequence ID" value="KAF2571574.1"/>
    <property type="molecule type" value="Genomic_DNA"/>
</dbReference>
<proteinExistence type="predicted"/>
<gene>
    <name evidence="1" type="ORF">F2Q70_00002693</name>
</gene>
<sequence>MIVQIAGAVIRLYVEEGELPGHLDQGDLIHERSVGIRVGVALPDGGSYPWEPFNHGLHGVEPLGEHLLRVWAPLVFSRVSAFPCYVVGGRVVHVPESTLLVTRRIEGLVLVSEGWLLDLGILFRNIDTLVEPSTDYSIRISIDAFDQALMHKLIVLTKLPRSALAYSSNLSSIRMNSG</sequence>
<protein>
    <submittedName>
        <fullName evidence="1">Uncharacterized protein</fullName>
    </submittedName>
</protein>